<feature type="compositionally biased region" description="Acidic residues" evidence="5">
    <location>
        <begin position="378"/>
        <end position="410"/>
    </location>
</feature>
<dbReference type="SUPFAM" id="SSF51412">
    <property type="entry name" value="Inosine monophosphate dehydrogenase (IMPDH)"/>
    <property type="match status" value="1"/>
</dbReference>
<evidence type="ECO:0000256" key="4">
    <source>
        <dbReference type="ARBA" id="ARBA00023002"/>
    </source>
</evidence>
<evidence type="ECO:0000256" key="5">
    <source>
        <dbReference type="SAM" id="MobiDB-lite"/>
    </source>
</evidence>
<dbReference type="PANTHER" id="PTHR32332:SF36">
    <property type="entry name" value="2-NITROPROPANE DIOXYGENASE FAMILY, PUTATIVE (AFU_ORTHOLOGUE AFUA_4G07940)-RELATED"/>
    <property type="match status" value="1"/>
</dbReference>
<protein>
    <recommendedName>
        <fullName evidence="8">Nitronate monooxygenase domain-containing protein</fullName>
    </recommendedName>
</protein>
<comment type="similarity">
    <text evidence="1">Belongs to the taxilin family.</text>
</comment>
<evidence type="ECO:0000256" key="3">
    <source>
        <dbReference type="ARBA" id="ARBA00022643"/>
    </source>
</evidence>
<feature type="compositionally biased region" description="Pro residues" evidence="5">
    <location>
        <begin position="1"/>
        <end position="16"/>
    </location>
</feature>
<keyword evidence="7" id="KW-1185">Reference proteome</keyword>
<keyword evidence="2" id="KW-0285">Flavoprotein</keyword>
<reference evidence="6 7" key="1">
    <citation type="submission" date="2024-02" db="EMBL/GenBank/DDBJ databases">
        <title>De novo assembly and annotation of 12 fungi associated with fruit tree decline syndrome in Ontario, Canada.</title>
        <authorList>
            <person name="Sulman M."/>
            <person name="Ellouze W."/>
            <person name="Ilyukhin E."/>
        </authorList>
    </citation>
    <scope>NUCLEOTIDE SEQUENCE [LARGE SCALE GENOMIC DNA]</scope>
    <source>
        <strain evidence="6 7">M1-105</strain>
    </source>
</reference>
<keyword evidence="3" id="KW-0288">FMN</keyword>
<feature type="region of interest" description="Disordered" evidence="5">
    <location>
        <begin position="1"/>
        <end position="32"/>
    </location>
</feature>
<proteinExistence type="inferred from homology"/>
<dbReference type="InterPro" id="IPR026183">
    <property type="entry name" value="Taxilin_fam"/>
</dbReference>
<dbReference type="InterPro" id="IPR004136">
    <property type="entry name" value="NMO"/>
</dbReference>
<evidence type="ECO:0000256" key="1">
    <source>
        <dbReference type="ARBA" id="ARBA00009550"/>
    </source>
</evidence>
<evidence type="ECO:0008006" key="8">
    <source>
        <dbReference type="Google" id="ProtNLM"/>
    </source>
</evidence>
<sequence length="814" mass="90199">MATSTAPPPAPAGPPPKKGKNKKGADPRDASEQIAAKIAQLELDAAGEKDQDVEIEREVKKANRELSQLLSQIESPMKKVDEVRRRYTALFADMKRTEREHVKAKKRADQLQKEKDSGKTDLNKMTTLKERLEKMSRDLTKENKKLKEENVQREATESRHREELHERLERMVLDVEDVISSKENPEPQPVDMDSDRLFEEKFKSFLDQWECREKQFKSLLRVKELEILYHQNKLDQQRKAQEVESSKSSQLTRQVTTFSQTEAELRSQLNIYVEKFKQMTELTKPQVEDTLNNSNDLFLTFRREMEEMSKKTKRLEKENLVLTRKQEATNKNILEMAEERTRSQSEMEKLRRKNENLEKLCRGMQAQGRGQVPPHELDPDDEGTESEYLDDDEYDEEGSEEFDEDTEEEAIDVRPGPEAKVYGPPPPPPQQMVNGKVNGKANGQVNGTPIAAIVLPAKDARISITMAPPPALQTPLCKLLGIKYPIILAGMARTSGGPLAAAVSNAGGLGVIGGLGYTPEQLQSIIDEIKANLSDPLLPFGVDLALPQVGGSARKTNHDYTHGQLDALVDVTIKNGAKLFVSAVGVPPKHVIERLHAAGILVMNMVGAPKHAVKALDAGVDIVCAQGGEGGGHTGDIANSILIPAVVDVARRYRSPLTGEPAMVVAAGGIYDGRGLASSLMQGAQGVWVGTRFVASEEAGCSKMHKEAVVEADFTDTLRTLVISGRPLRVKMNDYVAAWEAQPQKIKELTDQGIVPFMKDMDDDKDVDMPFLMGQVAGVIKDVKPARAIVEEMVQEAVDMLRLGQSYVGAQSKL</sequence>
<feature type="region of interest" description="Disordered" evidence="5">
    <location>
        <begin position="99"/>
        <end position="163"/>
    </location>
</feature>
<evidence type="ECO:0000313" key="7">
    <source>
        <dbReference type="Proteomes" id="UP001521116"/>
    </source>
</evidence>
<comment type="caution">
    <text evidence="6">The sequence shown here is derived from an EMBL/GenBank/DDBJ whole genome shotgun (WGS) entry which is preliminary data.</text>
</comment>
<keyword evidence="4" id="KW-0560">Oxidoreductase</keyword>
<dbReference type="Gene3D" id="3.20.20.70">
    <property type="entry name" value="Aldolase class I"/>
    <property type="match status" value="1"/>
</dbReference>
<evidence type="ECO:0000256" key="2">
    <source>
        <dbReference type="ARBA" id="ARBA00022630"/>
    </source>
</evidence>
<name>A0ABR3SX54_9PEZI</name>
<dbReference type="InterPro" id="IPR013785">
    <property type="entry name" value="Aldolase_TIM"/>
</dbReference>
<organism evidence="6 7">
    <name type="scientific">Neofusicoccum ribis</name>
    <dbReference type="NCBI Taxonomy" id="45134"/>
    <lineage>
        <taxon>Eukaryota</taxon>
        <taxon>Fungi</taxon>
        <taxon>Dikarya</taxon>
        <taxon>Ascomycota</taxon>
        <taxon>Pezizomycotina</taxon>
        <taxon>Dothideomycetes</taxon>
        <taxon>Dothideomycetes incertae sedis</taxon>
        <taxon>Botryosphaeriales</taxon>
        <taxon>Botryosphaeriaceae</taxon>
        <taxon>Neofusicoccum</taxon>
    </lineage>
</organism>
<dbReference type="Pfam" id="PF03060">
    <property type="entry name" value="NMO"/>
    <property type="match status" value="1"/>
</dbReference>
<evidence type="ECO:0000313" key="6">
    <source>
        <dbReference type="EMBL" id="KAL1631930.1"/>
    </source>
</evidence>
<feature type="region of interest" description="Disordered" evidence="5">
    <location>
        <begin position="364"/>
        <end position="418"/>
    </location>
</feature>
<accession>A0ABR3SX54</accession>
<dbReference type="PANTHER" id="PTHR32332">
    <property type="entry name" value="2-NITROPROPANE DIOXYGENASE"/>
    <property type="match status" value="1"/>
</dbReference>
<dbReference type="Pfam" id="PF09728">
    <property type="entry name" value="Taxilin"/>
    <property type="match status" value="1"/>
</dbReference>
<dbReference type="CDD" id="cd04730">
    <property type="entry name" value="NPD_like"/>
    <property type="match status" value="1"/>
</dbReference>
<dbReference type="EMBL" id="JAJVDC020000036">
    <property type="protein sequence ID" value="KAL1631930.1"/>
    <property type="molecule type" value="Genomic_DNA"/>
</dbReference>
<dbReference type="Proteomes" id="UP001521116">
    <property type="component" value="Unassembled WGS sequence"/>
</dbReference>
<gene>
    <name evidence="6" type="ORF">SLS56_004135</name>
</gene>